<reference evidence="2" key="1">
    <citation type="submission" date="2016-10" db="EMBL/GenBank/DDBJ databases">
        <authorList>
            <person name="Varghese N."/>
            <person name="Submissions S."/>
        </authorList>
    </citation>
    <scope>NUCLEOTIDE SEQUENCE [LARGE SCALE GENOMIC DNA]</scope>
    <source>
        <strain evidence="2">CGMCC 1.3704</strain>
    </source>
</reference>
<gene>
    <name evidence="1" type="ORF">SAMN04487936_108138</name>
</gene>
<accession>A0A1I3XDH7</accession>
<protein>
    <submittedName>
        <fullName evidence="1">Uncharacterized protein</fullName>
    </submittedName>
</protein>
<sequence>MKNKTVFRREAAAKNIRVFPPPIFFKDCPKTIDLSDVISQYSQLRLETGWHIFSSRGQVYAVVNGVKVSPDDLLAGVNGDESPLSYLQASVFYHHLMEYSDHKTGVISQAIIDDDSIAQLDLLGHWNFGSQKRSFNPIFFYDSLMHPAVIFFTYHQEGMEVIRKHVHRFSYESYKLKILQRTWARIS</sequence>
<evidence type="ECO:0000313" key="1">
    <source>
        <dbReference type="EMBL" id="SFK17580.1"/>
    </source>
</evidence>
<dbReference type="OrthoDB" id="2815576at2"/>
<name>A0A1I3XDH7_HALDA</name>
<dbReference type="AlphaFoldDB" id="A0A1I3XDH7"/>
<keyword evidence="2" id="KW-1185">Reference proteome</keyword>
<organism evidence="1 2">
    <name type="scientific">Halobacillus dabanensis</name>
    <dbReference type="NCBI Taxonomy" id="240302"/>
    <lineage>
        <taxon>Bacteria</taxon>
        <taxon>Bacillati</taxon>
        <taxon>Bacillota</taxon>
        <taxon>Bacilli</taxon>
        <taxon>Bacillales</taxon>
        <taxon>Bacillaceae</taxon>
        <taxon>Halobacillus</taxon>
    </lineage>
</organism>
<evidence type="ECO:0000313" key="2">
    <source>
        <dbReference type="Proteomes" id="UP000183557"/>
    </source>
</evidence>
<dbReference type="Proteomes" id="UP000183557">
    <property type="component" value="Unassembled WGS sequence"/>
</dbReference>
<dbReference type="EMBL" id="FOSB01000008">
    <property type="protein sequence ID" value="SFK17580.1"/>
    <property type="molecule type" value="Genomic_DNA"/>
</dbReference>
<proteinExistence type="predicted"/>
<dbReference type="RefSeq" id="WP_075037280.1">
    <property type="nucleotide sequence ID" value="NZ_FOSB01000008.1"/>
</dbReference>